<proteinExistence type="predicted"/>
<evidence type="ECO:0000313" key="1">
    <source>
        <dbReference type="EMBL" id="JAD32680.1"/>
    </source>
</evidence>
<sequence length="43" mass="4630">MVAARDLGGGTRDLSNDGKVLIFFLKEAGAKMEKAPFQSCNDK</sequence>
<dbReference type="EMBL" id="GBRH01265215">
    <property type="protein sequence ID" value="JAD32680.1"/>
    <property type="molecule type" value="Transcribed_RNA"/>
</dbReference>
<name>A0A0A8Z7H1_ARUDO</name>
<reference evidence="1" key="1">
    <citation type="submission" date="2014-09" db="EMBL/GenBank/DDBJ databases">
        <authorList>
            <person name="Magalhaes I.L.F."/>
            <person name="Oliveira U."/>
            <person name="Santos F.R."/>
            <person name="Vidigal T.H.D.A."/>
            <person name="Brescovit A.D."/>
            <person name="Santos A.J."/>
        </authorList>
    </citation>
    <scope>NUCLEOTIDE SEQUENCE</scope>
    <source>
        <tissue evidence="1">Shoot tissue taken approximately 20 cm above the soil surface</tissue>
    </source>
</reference>
<organism evidence="1">
    <name type="scientific">Arundo donax</name>
    <name type="common">Giant reed</name>
    <name type="synonym">Donax arundinaceus</name>
    <dbReference type="NCBI Taxonomy" id="35708"/>
    <lineage>
        <taxon>Eukaryota</taxon>
        <taxon>Viridiplantae</taxon>
        <taxon>Streptophyta</taxon>
        <taxon>Embryophyta</taxon>
        <taxon>Tracheophyta</taxon>
        <taxon>Spermatophyta</taxon>
        <taxon>Magnoliopsida</taxon>
        <taxon>Liliopsida</taxon>
        <taxon>Poales</taxon>
        <taxon>Poaceae</taxon>
        <taxon>PACMAD clade</taxon>
        <taxon>Arundinoideae</taxon>
        <taxon>Arundineae</taxon>
        <taxon>Arundo</taxon>
    </lineage>
</organism>
<accession>A0A0A8Z7H1</accession>
<protein>
    <submittedName>
        <fullName evidence="1">Uncharacterized protein</fullName>
    </submittedName>
</protein>
<reference evidence="1" key="2">
    <citation type="journal article" date="2015" name="Data Brief">
        <title>Shoot transcriptome of the giant reed, Arundo donax.</title>
        <authorList>
            <person name="Barrero R.A."/>
            <person name="Guerrero F.D."/>
            <person name="Moolhuijzen P."/>
            <person name="Goolsby J.A."/>
            <person name="Tidwell J."/>
            <person name="Bellgard S.E."/>
            <person name="Bellgard M.I."/>
        </authorList>
    </citation>
    <scope>NUCLEOTIDE SEQUENCE</scope>
    <source>
        <tissue evidence="1">Shoot tissue taken approximately 20 cm above the soil surface</tissue>
    </source>
</reference>
<dbReference type="AlphaFoldDB" id="A0A0A8Z7H1"/>